<reference evidence="4" key="1">
    <citation type="submission" date="2018-05" db="EMBL/GenBank/DDBJ databases">
        <authorList>
            <person name="Li Y."/>
        </authorList>
    </citation>
    <scope>NUCLEOTIDE SEQUENCE [LARGE SCALE GENOMIC DNA]</scope>
    <source>
        <strain evidence="4">sk1b4</strain>
    </source>
</reference>
<comment type="similarity">
    <text evidence="1">Belongs to the arsA ATPase family.</text>
</comment>
<feature type="domain" description="AAA+ ATPase" evidence="2">
    <location>
        <begin position="329"/>
        <end position="523"/>
    </location>
</feature>
<dbReference type="CDD" id="cd02035">
    <property type="entry name" value="ArsA"/>
    <property type="match status" value="2"/>
</dbReference>
<dbReference type="SMART" id="SM00382">
    <property type="entry name" value="AAA"/>
    <property type="match status" value="2"/>
</dbReference>
<dbReference type="InterPro" id="IPR016300">
    <property type="entry name" value="ATPase_ArsA/GET3"/>
</dbReference>
<dbReference type="EMBL" id="QETB01000001">
    <property type="protein sequence ID" value="PWF27736.1"/>
    <property type="molecule type" value="Genomic_DNA"/>
</dbReference>
<dbReference type="NCBIfam" id="TIGR04291">
    <property type="entry name" value="arsen_driv_ArsA"/>
    <property type="match status" value="1"/>
</dbReference>
<dbReference type="InterPro" id="IPR025723">
    <property type="entry name" value="ArsA/GET3_ATPase-like"/>
</dbReference>
<dbReference type="InterPro" id="IPR027417">
    <property type="entry name" value="P-loop_NTPase"/>
</dbReference>
<gene>
    <name evidence="3" type="primary">arsA</name>
    <name evidence="3" type="ORF">DD236_00240</name>
</gene>
<dbReference type="Proteomes" id="UP000245283">
    <property type="component" value="Unassembled WGS sequence"/>
</dbReference>
<proteinExistence type="inferred from homology"/>
<dbReference type="PANTHER" id="PTHR10803:SF3">
    <property type="entry name" value="ATPASE GET3"/>
    <property type="match status" value="1"/>
</dbReference>
<evidence type="ECO:0000313" key="3">
    <source>
        <dbReference type="EMBL" id="PWF27736.1"/>
    </source>
</evidence>
<dbReference type="RefSeq" id="WP_109093231.1">
    <property type="nucleotide sequence ID" value="NZ_QETB01000001.1"/>
</dbReference>
<dbReference type="Gene3D" id="3.40.50.300">
    <property type="entry name" value="P-loop containing nucleotide triphosphate hydrolases"/>
    <property type="match status" value="2"/>
</dbReference>
<dbReference type="PANTHER" id="PTHR10803">
    <property type="entry name" value="ARSENICAL PUMP-DRIVING ATPASE ARSENITE-TRANSLOCATING ATPASE"/>
    <property type="match status" value="1"/>
</dbReference>
<dbReference type="PIRSF" id="PIRSF001327">
    <property type="entry name" value="Arsenical_pump-driving_ATPase"/>
    <property type="match status" value="1"/>
</dbReference>
<dbReference type="InterPro" id="IPR003593">
    <property type="entry name" value="AAA+_ATPase"/>
</dbReference>
<comment type="caution">
    <text evidence="3">The sequence shown here is derived from an EMBL/GenBank/DDBJ whole genome shotgun (WGS) entry which is preliminary data.</text>
</comment>
<dbReference type="GO" id="GO:0015446">
    <property type="term" value="F:ATPase-coupled arsenite transmembrane transporter activity"/>
    <property type="evidence" value="ECO:0007669"/>
    <property type="project" value="InterPro"/>
</dbReference>
<evidence type="ECO:0000313" key="4">
    <source>
        <dbReference type="Proteomes" id="UP000245283"/>
    </source>
</evidence>
<sequence length="604" mass="64236">MDFLTDVPRHLFFTGKGGVGKTTVACATAVHLARSGARVLLVSTDPASNIGQVFETRIGNTITPIPSVPGLSGLEIDPNQAAGAYRDKILAPLRGLLADKELASVTEQLSGSCTTEIASFNEFTSLLADPAETAEFDHVIFDTAPTGHTIRLLQLPGSWTSYLDDGKGDASCLGPMSGLEKNRATYGAAIKALTDPRVTRLVLVARAQASTLAEVSRTYDELAALGIRATHLVINAALPNDETTRRVQQDSLYQQMQQRQEQALTCLPPNLAGLHRDQIPLKAVAMVGVEALAHLFEPDSDQPAPAHEADAPKEFPELASLIDALDAQGHGLVMTMGKGGVGKTTVASAVAAALAQRGHRVRLTTTDPAAHLDTTLAQQVPGLSIDAIDPEEATQAYRDHVMNTKGASLDDAGRQALKEDLRSPCTEEIAVFQQFSQAVAEADNGFVVMDTAPTGHTILLMDATGSYHREVTRLSDDPENTVTPLMRLRDPSYTKILVVTLPETTPVLEATELASDLARADIHPWAWAVNNVLSAVKTDSTLLAARAASEAEQIHTVDRLAPRLAVIPAQGTDPVGLPALQSIAGRRPRPAAPSQVTIARETVQ</sequence>
<name>A0A2V1K8F2_9ACTO</name>
<dbReference type="OrthoDB" id="9780677at2"/>
<dbReference type="GO" id="GO:0005524">
    <property type="term" value="F:ATP binding"/>
    <property type="evidence" value="ECO:0007669"/>
    <property type="project" value="InterPro"/>
</dbReference>
<protein>
    <submittedName>
        <fullName evidence="3">Arsenical pump-driving ATPase</fullName>
    </submittedName>
</protein>
<evidence type="ECO:0000259" key="2">
    <source>
        <dbReference type="SMART" id="SM00382"/>
    </source>
</evidence>
<organism evidence="3 4">
    <name type="scientific">Ancrocorticia populi</name>
    <dbReference type="NCBI Taxonomy" id="2175228"/>
    <lineage>
        <taxon>Bacteria</taxon>
        <taxon>Bacillati</taxon>
        <taxon>Actinomycetota</taxon>
        <taxon>Actinomycetes</taxon>
        <taxon>Actinomycetales</taxon>
        <taxon>Actinomycetaceae</taxon>
        <taxon>Ancrocorticia</taxon>
    </lineage>
</organism>
<dbReference type="GO" id="GO:0016887">
    <property type="term" value="F:ATP hydrolysis activity"/>
    <property type="evidence" value="ECO:0007669"/>
    <property type="project" value="InterPro"/>
</dbReference>
<dbReference type="SUPFAM" id="SSF52540">
    <property type="entry name" value="P-loop containing nucleoside triphosphate hydrolases"/>
    <property type="match status" value="2"/>
</dbReference>
<dbReference type="Pfam" id="PF02374">
    <property type="entry name" value="ArsA_ATPase"/>
    <property type="match status" value="3"/>
</dbReference>
<keyword evidence="4" id="KW-1185">Reference proteome</keyword>
<dbReference type="InterPro" id="IPR027541">
    <property type="entry name" value="Ars_ATPase"/>
</dbReference>
<feature type="domain" description="AAA+ ATPase" evidence="2">
    <location>
        <begin position="7"/>
        <end position="238"/>
    </location>
</feature>
<accession>A0A2V1K8F2</accession>
<dbReference type="AlphaFoldDB" id="A0A2V1K8F2"/>
<dbReference type="NCBIfam" id="TIGR00345">
    <property type="entry name" value="GET3_arsA_TRC40"/>
    <property type="match status" value="1"/>
</dbReference>
<evidence type="ECO:0000256" key="1">
    <source>
        <dbReference type="ARBA" id="ARBA00011040"/>
    </source>
</evidence>